<evidence type="ECO:0000313" key="4">
    <source>
        <dbReference type="Proteomes" id="UP001632037"/>
    </source>
</evidence>
<keyword evidence="2" id="KW-0812">Transmembrane</keyword>
<comment type="caution">
    <text evidence="3">The sequence shown here is derived from an EMBL/GenBank/DDBJ whole genome shotgun (WGS) entry which is preliminary data.</text>
</comment>
<keyword evidence="2" id="KW-1133">Transmembrane helix</keyword>
<accession>A0ABD3EPJ8</accession>
<proteinExistence type="predicted"/>
<name>A0ABD3EPJ8_9STRA</name>
<feature type="region of interest" description="Disordered" evidence="1">
    <location>
        <begin position="360"/>
        <end position="384"/>
    </location>
</feature>
<dbReference type="PANTHER" id="PTHR33129">
    <property type="entry name" value="PROTEIN KINASE DOMAIN-CONTAINING PROTEIN-RELATED"/>
    <property type="match status" value="1"/>
</dbReference>
<keyword evidence="4" id="KW-1185">Reference proteome</keyword>
<dbReference type="EMBL" id="JBIMZQ010000110">
    <property type="protein sequence ID" value="KAL3656172.1"/>
    <property type="molecule type" value="Genomic_DNA"/>
</dbReference>
<reference evidence="3 4" key="1">
    <citation type="submission" date="2024-09" db="EMBL/GenBank/DDBJ databases">
        <title>Genome sequencing and assembly of Phytophthora oleae, isolate VK10A, causative agent of rot of olive drupes.</title>
        <authorList>
            <person name="Conti Taguali S."/>
            <person name="Riolo M."/>
            <person name="La Spada F."/>
            <person name="Cacciola S.O."/>
            <person name="Dionisio G."/>
        </authorList>
    </citation>
    <scope>NUCLEOTIDE SEQUENCE [LARGE SCALE GENOMIC DNA]</scope>
    <source>
        <strain evidence="3 4">VK10A</strain>
    </source>
</reference>
<evidence type="ECO:0000313" key="3">
    <source>
        <dbReference type="EMBL" id="KAL3656172.1"/>
    </source>
</evidence>
<organism evidence="3 4">
    <name type="scientific">Phytophthora oleae</name>
    <dbReference type="NCBI Taxonomy" id="2107226"/>
    <lineage>
        <taxon>Eukaryota</taxon>
        <taxon>Sar</taxon>
        <taxon>Stramenopiles</taxon>
        <taxon>Oomycota</taxon>
        <taxon>Peronosporomycetes</taxon>
        <taxon>Peronosporales</taxon>
        <taxon>Peronosporaceae</taxon>
        <taxon>Phytophthora</taxon>
    </lineage>
</organism>
<sequence>MESWGGCTKTKQIFWRLEDKQVASILLGRWFHEASKIYAKKKSILVGSPGIGKSTLLCVMAFFLVLKHKKNVLMYRRVITMGQFDCLLYLGYHDGQFVYFGLQAPESELAMGIYKELCARQGISNVWLLLDGFRYESIPNRLSSFRMLATSQQSDLKESELEHAYRCLLPCWKKQDLFKLGKKVYDFDEEDMVDRYYFSGGSVRIFTKETFIDIREAMSIACTHVESALALSSGVADIQAGQGHVDRVRHTFVVNTGDPDDYVDSTGWEQIIDSEFAFLRLSVKLRSNELLRFFHWARSSGHGALAGKLFEICLHRLAADNDLILHVSEYDLPTYRRPDEERYFGMKQLEMKKGRAFCSDTASQATSNKTEGLQRNKSSTSSIPKDLQKELEEWRDSDEFSYWYPLCDNFPNIDSIVKLEPRTATGKKGGVAYLQITIADTHSIDGKQLENLKEIFDVEGADPPIYIVLCPDLDSSKKISLTPRTEVDKAQDACTVCKGYYEETPLAVRSDGPRNNVPRKENIQNSNYNLRPSKRARENSM</sequence>
<feature type="compositionally biased region" description="Polar residues" evidence="1">
    <location>
        <begin position="360"/>
        <end position="383"/>
    </location>
</feature>
<dbReference type="InterPro" id="IPR052980">
    <property type="entry name" value="Crinkler_effector"/>
</dbReference>
<feature type="region of interest" description="Disordered" evidence="1">
    <location>
        <begin position="508"/>
        <end position="541"/>
    </location>
</feature>
<feature type="transmembrane region" description="Helical" evidence="2">
    <location>
        <begin position="44"/>
        <end position="66"/>
    </location>
</feature>
<keyword evidence="2" id="KW-0472">Membrane</keyword>
<dbReference type="AlphaFoldDB" id="A0ABD3EPJ8"/>
<evidence type="ECO:0000256" key="2">
    <source>
        <dbReference type="SAM" id="Phobius"/>
    </source>
</evidence>
<dbReference type="Proteomes" id="UP001632037">
    <property type="component" value="Unassembled WGS sequence"/>
</dbReference>
<protein>
    <recommendedName>
        <fullName evidence="5">Crinkler (CRN) family protein</fullName>
    </recommendedName>
</protein>
<evidence type="ECO:0000256" key="1">
    <source>
        <dbReference type="SAM" id="MobiDB-lite"/>
    </source>
</evidence>
<dbReference type="PANTHER" id="PTHR33129:SF1">
    <property type="entry name" value="ATP-BINDING PROTEIN"/>
    <property type="match status" value="1"/>
</dbReference>
<evidence type="ECO:0008006" key="5">
    <source>
        <dbReference type="Google" id="ProtNLM"/>
    </source>
</evidence>
<gene>
    <name evidence="3" type="ORF">V7S43_019001</name>
</gene>